<dbReference type="Gene3D" id="3.40.50.10810">
    <property type="entry name" value="Tandem AAA-ATPase domain"/>
    <property type="match status" value="2"/>
</dbReference>
<dbReference type="SMART" id="SM00910">
    <property type="entry name" value="HIRAN"/>
    <property type="match status" value="1"/>
</dbReference>
<dbReference type="PANTHER" id="PTHR45626:SF17">
    <property type="entry name" value="HELICASE-LIKE TRANSCRIPTION FACTOR"/>
    <property type="match status" value="1"/>
</dbReference>
<dbReference type="CDD" id="cd18793">
    <property type="entry name" value="SF2_C_SNF"/>
    <property type="match status" value="1"/>
</dbReference>
<name>A0A7M7NJF0_STRPU</name>
<dbReference type="Pfam" id="PF13923">
    <property type="entry name" value="zf-C3HC4_2"/>
    <property type="match status" value="1"/>
</dbReference>
<dbReference type="GO" id="GO:0016818">
    <property type="term" value="F:hydrolase activity, acting on acid anhydrides, in phosphorus-containing anhydrides"/>
    <property type="evidence" value="ECO:0007669"/>
    <property type="project" value="InterPro"/>
</dbReference>
<dbReference type="PROSITE" id="PS51192">
    <property type="entry name" value="HELICASE_ATP_BIND_1"/>
    <property type="match status" value="1"/>
</dbReference>
<evidence type="ECO:0000259" key="14">
    <source>
        <dbReference type="PROSITE" id="PS51194"/>
    </source>
</evidence>
<dbReference type="RefSeq" id="XP_030837526.1">
    <property type="nucleotide sequence ID" value="XM_030981666.1"/>
</dbReference>
<feature type="region of interest" description="Disordered" evidence="11">
    <location>
        <begin position="209"/>
        <end position="231"/>
    </location>
</feature>
<dbReference type="SMART" id="SM00490">
    <property type="entry name" value="HELICc"/>
    <property type="match status" value="1"/>
</dbReference>
<feature type="compositionally biased region" description="Basic residues" evidence="11">
    <location>
        <begin position="23"/>
        <end position="43"/>
    </location>
</feature>
<organism evidence="15 16">
    <name type="scientific">Strongylocentrotus purpuratus</name>
    <name type="common">Purple sea urchin</name>
    <dbReference type="NCBI Taxonomy" id="7668"/>
    <lineage>
        <taxon>Eukaryota</taxon>
        <taxon>Metazoa</taxon>
        <taxon>Echinodermata</taxon>
        <taxon>Eleutherozoa</taxon>
        <taxon>Echinozoa</taxon>
        <taxon>Echinoidea</taxon>
        <taxon>Euechinoidea</taxon>
        <taxon>Echinacea</taxon>
        <taxon>Camarodonta</taxon>
        <taxon>Echinidea</taxon>
        <taxon>Strongylocentrotidae</taxon>
        <taxon>Strongylocentrotus</taxon>
    </lineage>
</organism>
<evidence type="ECO:0000256" key="9">
    <source>
        <dbReference type="ARBA" id="ARBA00023242"/>
    </source>
</evidence>
<dbReference type="EnsemblMetazoa" id="XM_030981666">
    <property type="protein sequence ID" value="XP_030837526"/>
    <property type="gene ID" value="LOC581625"/>
</dbReference>
<keyword evidence="16" id="KW-1185">Reference proteome</keyword>
<feature type="domain" description="Helicase C-terminal" evidence="14">
    <location>
        <begin position="912"/>
        <end position="1076"/>
    </location>
</feature>
<dbReference type="InterPro" id="IPR014001">
    <property type="entry name" value="Helicase_ATP-bd"/>
</dbReference>
<feature type="domain" description="RING-type" evidence="12">
    <location>
        <begin position="839"/>
        <end position="880"/>
    </location>
</feature>
<dbReference type="InterPro" id="IPR013083">
    <property type="entry name" value="Znf_RING/FYVE/PHD"/>
</dbReference>
<keyword evidence="5" id="KW-0378">Hydrolase</keyword>
<keyword evidence="4 10" id="KW-0863">Zinc-finger</keyword>
<dbReference type="Gene3D" id="3.30.40.10">
    <property type="entry name" value="Zinc/RING finger domain, C3HC4 (zinc finger)"/>
    <property type="match status" value="1"/>
</dbReference>
<evidence type="ECO:0000256" key="4">
    <source>
        <dbReference type="ARBA" id="ARBA00022771"/>
    </source>
</evidence>
<keyword evidence="7" id="KW-0862">Zinc</keyword>
<dbReference type="InterPro" id="IPR050628">
    <property type="entry name" value="SNF2_RAD54_helicase_TF"/>
</dbReference>
<keyword evidence="9" id="KW-0539">Nucleus</keyword>
<protein>
    <recommendedName>
        <fullName evidence="17">Helicase-like transcription factor</fullName>
    </recommendedName>
</protein>
<dbReference type="AlphaFoldDB" id="A0A7M7NJF0"/>
<dbReference type="InterPro" id="IPR017907">
    <property type="entry name" value="Znf_RING_CS"/>
</dbReference>
<dbReference type="GO" id="GO:0008270">
    <property type="term" value="F:zinc ion binding"/>
    <property type="evidence" value="ECO:0007669"/>
    <property type="project" value="UniProtKB-KW"/>
</dbReference>
<feature type="compositionally biased region" description="Basic residues" evidence="11">
    <location>
        <begin position="1"/>
        <end position="10"/>
    </location>
</feature>
<dbReference type="InterPro" id="IPR000330">
    <property type="entry name" value="SNF2_N"/>
</dbReference>
<dbReference type="PROSITE" id="PS50089">
    <property type="entry name" value="ZF_RING_2"/>
    <property type="match status" value="1"/>
</dbReference>
<sequence length="1092" mass="120738">MPRHRWHKPKSWYSPEPWDSNYQKKKKQTPNKKQTTKKKRSHGNRYSLTEALSLTMDYLSQSTWDDGIDDHDLLGLDLPIVTSQAGIDDVFLGMVPGNIVGLQYYSGTVSNHEMVSLVREPLNRYDKNAVKVENASGRQVGHIKRGLAEVLSYIVDNNYARIEGVVPRGNMNTYSMPVDISLYGPRCNQTVVLQRLRSRGHPVSMVEKRAGLLNTPSQSKSKKSSTYNPRSALGKSVMLSETEMKNEVDTLFDNLKSLDKTTEQEPSKCIIRKMYPHQKQALHWMLARESNDKLPTFWDKTPSGLYHNSLTNFTSAKRPDSVRGGILADEMGLGKTLTVIALVLHDFAKPEFSDLPPSLPSLPEEDEVDCNEPSTSQVKQEVKDEVVMIMDSQELPTISEEVIVIEDDSQNSNNNTTIVIKDDSPPIPCSSSTTSVTATGRPKRASAAKVKFIFNDDSDDNPSPEKKAKRKPAKMAAGPKVKGQSKPKGKGKGKKATGGDVSQKPLPGPSQPVALLPGPRPSINSVPGPSQPVASLPGPSPPINSVPGPSLPVASLPGPSQPINSVTGPSLPVDPLSGPSPPNISVPGPSKPMRAEVKGHHGDGDAAKPRATLILCPLSVLSNWIDQFREHVADELQVNVCLYYGAEKKKLKADYLKQQDVVITTYSTVAAEFKAKQEKATLQTIEWRRIVLDEGHTIRNHGTLQTQAAHALKAQCKWALTGTPIQNSIKDLWSLVAFLGVEPFKSTHTWWQRIITRPIANNDSAGIEYFQQGSVLNHYGDILAILMRLRQLCCHPALCAKAAANLCQAIDGNERTDEEKAQLVATLVSFLSQGADEECCICLDSIEDPVITRCAHVFCQRCIGEVINAEKERACCPLCRQAVSRDSLVHVPKDRSDTENEDTEREWHSSAKVDALMECLLTERAADKTTKSIVVSQFTSFLDLLKKPLTEKGFKFCRLDGSMSRIARTAAIREFSSNDPDSPQIFLLSLKAGGVGLNLTAASRLYLLDPAWNPACEEQCFDRCHRLGQTKDVTITKFLVRDSVEEAMLELQETKRQLMKNVFGGKNQTPEERRMNRVRDVKILMGMNKDKP</sequence>
<feature type="region of interest" description="Disordered" evidence="11">
    <location>
        <begin position="408"/>
        <end position="606"/>
    </location>
</feature>
<dbReference type="InterPro" id="IPR001650">
    <property type="entry name" value="Helicase_C-like"/>
</dbReference>
<dbReference type="InterPro" id="IPR038718">
    <property type="entry name" value="SNF2-like_sf"/>
</dbReference>
<dbReference type="InterPro" id="IPR027417">
    <property type="entry name" value="P-loop_NTPase"/>
</dbReference>
<proteinExistence type="predicted"/>
<feature type="region of interest" description="Disordered" evidence="11">
    <location>
        <begin position="1"/>
        <end position="44"/>
    </location>
</feature>
<dbReference type="Pfam" id="PF00176">
    <property type="entry name" value="SNF2-rel_dom"/>
    <property type="match status" value="1"/>
</dbReference>
<dbReference type="GO" id="GO:0005634">
    <property type="term" value="C:nucleus"/>
    <property type="evidence" value="ECO:0007669"/>
    <property type="project" value="UniProtKB-SubCell"/>
</dbReference>
<dbReference type="CTD" id="6596"/>
<evidence type="ECO:0000256" key="8">
    <source>
        <dbReference type="ARBA" id="ARBA00022840"/>
    </source>
</evidence>
<evidence type="ECO:0000256" key="6">
    <source>
        <dbReference type="ARBA" id="ARBA00022806"/>
    </source>
</evidence>
<keyword evidence="8" id="KW-0067">ATP-binding</keyword>
<reference evidence="16" key="1">
    <citation type="submission" date="2015-02" db="EMBL/GenBank/DDBJ databases">
        <title>Genome sequencing for Strongylocentrotus purpuratus.</title>
        <authorList>
            <person name="Murali S."/>
            <person name="Liu Y."/>
            <person name="Vee V."/>
            <person name="English A."/>
            <person name="Wang M."/>
            <person name="Skinner E."/>
            <person name="Han Y."/>
            <person name="Muzny D.M."/>
            <person name="Worley K.C."/>
            <person name="Gibbs R.A."/>
        </authorList>
    </citation>
    <scope>NUCLEOTIDE SEQUENCE</scope>
</reference>
<dbReference type="Gene3D" id="3.30.70.2330">
    <property type="match status" value="1"/>
</dbReference>
<dbReference type="SUPFAM" id="SSF52540">
    <property type="entry name" value="P-loop containing nucleoside triphosphate hydrolases"/>
    <property type="match status" value="2"/>
</dbReference>
<feature type="domain" description="Helicase ATP-binding" evidence="13">
    <location>
        <begin position="612"/>
        <end position="742"/>
    </location>
</feature>
<evidence type="ECO:0000313" key="15">
    <source>
        <dbReference type="EnsemblMetazoa" id="XP_030837526"/>
    </source>
</evidence>
<dbReference type="GeneID" id="581625"/>
<dbReference type="InterPro" id="IPR014905">
    <property type="entry name" value="HIRAN"/>
</dbReference>
<dbReference type="InterPro" id="IPR049730">
    <property type="entry name" value="SNF2/RAD54-like_C"/>
</dbReference>
<evidence type="ECO:0000256" key="11">
    <source>
        <dbReference type="SAM" id="MobiDB-lite"/>
    </source>
</evidence>
<reference evidence="15" key="2">
    <citation type="submission" date="2021-01" db="UniProtKB">
        <authorList>
            <consortium name="EnsemblMetazoa"/>
        </authorList>
    </citation>
    <scope>IDENTIFICATION</scope>
</reference>
<evidence type="ECO:0000256" key="5">
    <source>
        <dbReference type="ARBA" id="ARBA00022801"/>
    </source>
</evidence>
<dbReference type="GO" id="GO:0003676">
    <property type="term" value="F:nucleic acid binding"/>
    <property type="evidence" value="ECO:0007669"/>
    <property type="project" value="InterPro"/>
</dbReference>
<evidence type="ECO:0000256" key="3">
    <source>
        <dbReference type="ARBA" id="ARBA00022741"/>
    </source>
</evidence>
<keyword evidence="2" id="KW-0479">Metal-binding</keyword>
<dbReference type="SMART" id="SM00184">
    <property type="entry name" value="RING"/>
    <property type="match status" value="1"/>
</dbReference>
<accession>A0A7M7NJF0</accession>
<evidence type="ECO:0000256" key="1">
    <source>
        <dbReference type="ARBA" id="ARBA00004123"/>
    </source>
</evidence>
<feature type="compositionally biased region" description="Basic residues" evidence="11">
    <location>
        <begin position="483"/>
        <end position="495"/>
    </location>
</feature>
<evidence type="ECO:0008006" key="17">
    <source>
        <dbReference type="Google" id="ProtNLM"/>
    </source>
</evidence>
<dbReference type="CDD" id="cd18008">
    <property type="entry name" value="DEXDc_SHPRH-like"/>
    <property type="match status" value="1"/>
</dbReference>
<dbReference type="SUPFAM" id="SSF57850">
    <property type="entry name" value="RING/U-box"/>
    <property type="match status" value="1"/>
</dbReference>
<dbReference type="CDD" id="cd16509">
    <property type="entry name" value="RING-HC_HLTF"/>
    <property type="match status" value="1"/>
</dbReference>
<feature type="compositionally biased region" description="Basic and acidic residues" evidence="11">
    <location>
        <begin position="593"/>
        <end position="606"/>
    </location>
</feature>
<dbReference type="Proteomes" id="UP000007110">
    <property type="component" value="Unassembled WGS sequence"/>
</dbReference>
<dbReference type="SMART" id="SM00487">
    <property type="entry name" value="DEXDc"/>
    <property type="match status" value="1"/>
</dbReference>
<dbReference type="Pfam" id="PF00271">
    <property type="entry name" value="Helicase_C"/>
    <property type="match status" value="1"/>
</dbReference>
<keyword evidence="6" id="KW-0347">Helicase</keyword>
<keyword evidence="3" id="KW-0547">Nucleotide-binding</keyword>
<dbReference type="Pfam" id="PF08797">
    <property type="entry name" value="HIRAN"/>
    <property type="match status" value="1"/>
</dbReference>
<dbReference type="InterPro" id="IPR001841">
    <property type="entry name" value="Znf_RING"/>
</dbReference>
<evidence type="ECO:0000259" key="12">
    <source>
        <dbReference type="PROSITE" id="PS50089"/>
    </source>
</evidence>
<evidence type="ECO:0000313" key="16">
    <source>
        <dbReference type="Proteomes" id="UP000007110"/>
    </source>
</evidence>
<dbReference type="PROSITE" id="PS51194">
    <property type="entry name" value="HELICASE_CTER"/>
    <property type="match status" value="1"/>
</dbReference>
<evidence type="ECO:0000256" key="2">
    <source>
        <dbReference type="ARBA" id="ARBA00022723"/>
    </source>
</evidence>
<dbReference type="PANTHER" id="PTHR45626">
    <property type="entry name" value="TRANSCRIPTION TERMINATION FACTOR 2-RELATED"/>
    <property type="match status" value="1"/>
</dbReference>
<evidence type="ECO:0000256" key="10">
    <source>
        <dbReference type="PROSITE-ProRule" id="PRU00175"/>
    </source>
</evidence>
<dbReference type="GO" id="GO:0005524">
    <property type="term" value="F:ATP binding"/>
    <property type="evidence" value="ECO:0007669"/>
    <property type="project" value="UniProtKB-KW"/>
</dbReference>
<evidence type="ECO:0000259" key="13">
    <source>
        <dbReference type="PROSITE" id="PS51192"/>
    </source>
</evidence>
<comment type="subcellular location">
    <subcellularLocation>
        <location evidence="1">Nucleus</location>
    </subcellularLocation>
</comment>
<dbReference type="GO" id="GO:0004386">
    <property type="term" value="F:helicase activity"/>
    <property type="evidence" value="ECO:0007669"/>
    <property type="project" value="UniProtKB-KW"/>
</dbReference>
<evidence type="ECO:0000256" key="7">
    <source>
        <dbReference type="ARBA" id="ARBA00022833"/>
    </source>
</evidence>
<dbReference type="PROSITE" id="PS00518">
    <property type="entry name" value="ZF_RING_1"/>
    <property type="match status" value="1"/>
</dbReference>
<dbReference type="Gene3D" id="3.40.50.300">
    <property type="entry name" value="P-loop containing nucleotide triphosphate hydrolases"/>
    <property type="match status" value="1"/>
</dbReference>